<name>A0A010S0U2_9PEZI</name>
<dbReference type="Proteomes" id="UP000020467">
    <property type="component" value="Unassembled WGS sequence"/>
</dbReference>
<comment type="caution">
    <text evidence="2">The sequence shown here is derived from an EMBL/GenBank/DDBJ whole genome shotgun (WGS) entry which is preliminary data.</text>
</comment>
<evidence type="ECO:0000256" key="1">
    <source>
        <dbReference type="SAM" id="MobiDB-lite"/>
    </source>
</evidence>
<dbReference type="OrthoDB" id="10352080at2759"/>
<organism evidence="2 3">
    <name type="scientific">Colletotrichum fioriniae PJ7</name>
    <dbReference type="NCBI Taxonomy" id="1445577"/>
    <lineage>
        <taxon>Eukaryota</taxon>
        <taxon>Fungi</taxon>
        <taxon>Dikarya</taxon>
        <taxon>Ascomycota</taxon>
        <taxon>Pezizomycotina</taxon>
        <taxon>Sordariomycetes</taxon>
        <taxon>Hypocreomycetidae</taxon>
        <taxon>Glomerellales</taxon>
        <taxon>Glomerellaceae</taxon>
        <taxon>Colletotrichum</taxon>
        <taxon>Colletotrichum acutatum species complex</taxon>
    </lineage>
</organism>
<dbReference type="HOGENOM" id="CLU_1299601_0_0_1"/>
<evidence type="ECO:0000313" key="2">
    <source>
        <dbReference type="EMBL" id="EXF86481.1"/>
    </source>
</evidence>
<reference evidence="2 3" key="1">
    <citation type="submission" date="2014-02" db="EMBL/GenBank/DDBJ databases">
        <title>The genome sequence of Colletotrichum fioriniae PJ7.</title>
        <authorList>
            <person name="Baroncelli R."/>
            <person name="Thon M.R."/>
        </authorList>
    </citation>
    <scope>NUCLEOTIDE SEQUENCE [LARGE SCALE GENOMIC DNA]</scope>
    <source>
        <strain evidence="2 3">PJ7</strain>
    </source>
</reference>
<dbReference type="EMBL" id="JARH01000012">
    <property type="protein sequence ID" value="EXF86481.1"/>
    <property type="molecule type" value="Genomic_DNA"/>
</dbReference>
<evidence type="ECO:0000313" key="3">
    <source>
        <dbReference type="Proteomes" id="UP000020467"/>
    </source>
</evidence>
<gene>
    <name evidence="2" type="ORF">CFIO01_00178</name>
</gene>
<dbReference type="KEGG" id="cfj:CFIO01_00178"/>
<accession>A0A010S0U2</accession>
<protein>
    <submittedName>
        <fullName evidence="2">Uncharacterized protein</fullName>
    </submittedName>
</protein>
<feature type="region of interest" description="Disordered" evidence="1">
    <location>
        <begin position="86"/>
        <end position="110"/>
    </location>
</feature>
<sequence length="212" mass="23759">MELSNDSNNVDQQNNEFPILEPDTQKTYIDKEHFLASLTRTATFIFELAMMMLARDLQGRKELEQEFGSLNRSLCRLQKCQEGHIIPAKDSDDSADEDEGSNTYPKVESKWQSEKGATLFRISGTLISRLAAPRTWTEKPLPRLQAVRQFIEVTEAGGGDVAMHHLLKAPLAAFDDGKDHIWPIARDLAADTILLMTLQHEGYSNPGVDGCL</sequence>
<proteinExistence type="predicted"/>
<dbReference type="AlphaFoldDB" id="A0A010S0U2"/>
<keyword evidence="3" id="KW-1185">Reference proteome</keyword>